<evidence type="ECO:0000259" key="3">
    <source>
        <dbReference type="Pfam" id="PF24626"/>
    </source>
</evidence>
<dbReference type="Pfam" id="PF00078">
    <property type="entry name" value="RVT_1"/>
    <property type="match status" value="1"/>
</dbReference>
<keyword evidence="4" id="KW-0808">Transferase</keyword>
<evidence type="ECO:0000256" key="1">
    <source>
        <dbReference type="SAM" id="MobiDB-lite"/>
    </source>
</evidence>
<feature type="region of interest" description="Disordered" evidence="1">
    <location>
        <begin position="504"/>
        <end position="526"/>
    </location>
</feature>
<dbReference type="Gene3D" id="3.30.70.270">
    <property type="match status" value="1"/>
</dbReference>
<proteinExistence type="predicted"/>
<feature type="compositionally biased region" description="Polar residues" evidence="1">
    <location>
        <begin position="256"/>
        <end position="271"/>
    </location>
</feature>
<protein>
    <submittedName>
        <fullName evidence="4">Putative reverse transcriptase domain-containing protein</fullName>
    </submittedName>
</protein>
<feature type="compositionally biased region" description="Low complexity" evidence="1">
    <location>
        <begin position="959"/>
        <end position="976"/>
    </location>
</feature>
<feature type="compositionally biased region" description="Polar residues" evidence="1">
    <location>
        <begin position="290"/>
        <end position="300"/>
    </location>
</feature>
<feature type="domain" description="Tf2-1-like SH3-like" evidence="3">
    <location>
        <begin position="1468"/>
        <end position="1533"/>
    </location>
</feature>
<comment type="caution">
    <text evidence="4">The sequence shown here is derived from an EMBL/GenBank/DDBJ whole genome shotgun (WGS) entry which is preliminary data.</text>
</comment>
<feature type="domain" description="Reverse transcriptase" evidence="2">
    <location>
        <begin position="1156"/>
        <end position="1225"/>
    </location>
</feature>
<dbReference type="SUPFAM" id="SSF56672">
    <property type="entry name" value="DNA/RNA polymerases"/>
    <property type="match status" value="1"/>
</dbReference>
<dbReference type="Gene3D" id="3.10.10.10">
    <property type="entry name" value="HIV Type 1 Reverse Transcriptase, subunit A, domain 1"/>
    <property type="match status" value="1"/>
</dbReference>
<dbReference type="InterPro" id="IPR000477">
    <property type="entry name" value="RT_dom"/>
</dbReference>
<evidence type="ECO:0000313" key="4">
    <source>
        <dbReference type="EMBL" id="GEU50993.1"/>
    </source>
</evidence>
<organism evidence="4">
    <name type="scientific">Tanacetum cinerariifolium</name>
    <name type="common">Dalmatian daisy</name>
    <name type="synonym">Chrysanthemum cinerariifolium</name>
    <dbReference type="NCBI Taxonomy" id="118510"/>
    <lineage>
        <taxon>Eukaryota</taxon>
        <taxon>Viridiplantae</taxon>
        <taxon>Streptophyta</taxon>
        <taxon>Embryophyta</taxon>
        <taxon>Tracheophyta</taxon>
        <taxon>Spermatophyta</taxon>
        <taxon>Magnoliopsida</taxon>
        <taxon>eudicotyledons</taxon>
        <taxon>Gunneridae</taxon>
        <taxon>Pentapetalae</taxon>
        <taxon>asterids</taxon>
        <taxon>campanulids</taxon>
        <taxon>Asterales</taxon>
        <taxon>Asteraceae</taxon>
        <taxon>Asteroideae</taxon>
        <taxon>Anthemideae</taxon>
        <taxon>Anthemidinae</taxon>
        <taxon>Tanacetum</taxon>
    </lineage>
</organism>
<feature type="region of interest" description="Disordered" evidence="1">
    <location>
        <begin position="952"/>
        <end position="977"/>
    </location>
</feature>
<feature type="compositionally biased region" description="Basic and acidic residues" evidence="1">
    <location>
        <begin position="274"/>
        <end position="289"/>
    </location>
</feature>
<dbReference type="InterPro" id="IPR043128">
    <property type="entry name" value="Rev_trsase/Diguanyl_cyclase"/>
</dbReference>
<feature type="region of interest" description="Disordered" evidence="1">
    <location>
        <begin position="256"/>
        <end position="301"/>
    </location>
</feature>
<dbReference type="InterPro" id="IPR056924">
    <property type="entry name" value="SH3_Tf2-1"/>
</dbReference>
<dbReference type="Pfam" id="PF24626">
    <property type="entry name" value="SH3_Tf2-1"/>
    <property type="match status" value="1"/>
</dbReference>
<dbReference type="PANTHER" id="PTHR15503">
    <property type="entry name" value="LDOC1 RELATED"/>
    <property type="match status" value="1"/>
</dbReference>
<dbReference type="CDD" id="cd01647">
    <property type="entry name" value="RT_LTR"/>
    <property type="match status" value="1"/>
</dbReference>
<feature type="compositionally biased region" description="Acidic residues" evidence="1">
    <location>
        <begin position="435"/>
        <end position="469"/>
    </location>
</feature>
<accession>A0A6L2KN83</accession>
<reference evidence="4" key="1">
    <citation type="journal article" date="2019" name="Sci. Rep.">
        <title>Draft genome of Tanacetum cinerariifolium, the natural source of mosquito coil.</title>
        <authorList>
            <person name="Yamashiro T."/>
            <person name="Shiraishi A."/>
            <person name="Satake H."/>
            <person name="Nakayama K."/>
        </authorList>
    </citation>
    <scope>NUCLEOTIDE SEQUENCE</scope>
</reference>
<dbReference type="GO" id="GO:0003964">
    <property type="term" value="F:RNA-directed DNA polymerase activity"/>
    <property type="evidence" value="ECO:0007669"/>
    <property type="project" value="UniProtKB-KW"/>
</dbReference>
<keyword evidence="4" id="KW-0695">RNA-directed DNA polymerase</keyword>
<dbReference type="InterPro" id="IPR032567">
    <property type="entry name" value="RTL1-rel"/>
</dbReference>
<evidence type="ECO:0000259" key="2">
    <source>
        <dbReference type="Pfam" id="PF00078"/>
    </source>
</evidence>
<keyword evidence="4" id="KW-0548">Nucleotidyltransferase</keyword>
<feature type="region of interest" description="Disordered" evidence="1">
    <location>
        <begin position="401"/>
        <end position="469"/>
    </location>
</feature>
<sequence length="1615" mass="181421">MMWTDMAGKNVTQIFPLAKTHEGITRETPLALAGTSGAPVDFKLIFRTARAPTEGYKEAIVIPEILAENFEIKTNLLQDVVSKTDDRIDKLADQISNLVEIVNKQVISPAKAVEKTYVTCGGAHAYYECIATDSNPSSVCAATGSYNQVSPPNRASHQIPPPGGNNFQNNQGYRAQMNNVPNFQNQGFQNQPFSVPNNQIPPSVPNEFSSYIKSNEIAIKSMQNQINVLRGDFSKQEENLRRNLNDDMRNILSSFFQNQPSTSGTLPSNIVPNPKDEQNTEEILDKEHSNSSGSAAQVQPSIVPISIPEPDVSRTQSKPTIPYPSSNTPWTLILLRPNSRVLQIGINSQDLDESGVIYTKVSSPFKDLSIIGSPRADDHEHVELPGMLEDPYVEVALQASPSPDYIPGLEDPEQAPPLPDYVPGPEHADDAIAYPEEDDNEDPEEDPVDYPADAGDDSDDEEVSLEDDEGDDMDIEANEEEEDHPAPADSVVVALPAADQALSAEETKPFETDESAATPPPHPAYRRTAKISIPTLVPVPAWSDSEIVRLLAMSTLPSSPLSLFSSPLPQIPFPPLPPILLPLSHVDTTTLTYISPYFITTIGPGYEVRESSSADAARPAEGLREDYEFGAPVSTNTDLGGYVREFETTVRQDTDEIYSRLDDEQSERQLFASRLNMLFRDRRAHAYTHHMRETEARLSREAWVRSMDVSDLARSEVMPLRTTVLGQTTEIRELDAVDRRRQIVTSEMLRADHRRSADIKGLRTTDRTRQQLIQTLTVMKSLQGHVTTLQGQVTALQGQKKMAPKQTTRSIADQETTNTTSVINAHLQAMIDQGVTAALAARDALRSTEGVANLSQWFERMESIFHNSNCAVENQVKFATCTFHSVALTWWNTHVKIVGHDAAYGSEGKGSSQYDSWECSGVKPKTMQEAIEIATKLMDKKIRTFVKRETVSKRKFDNTSRSTQNQQQQLNKRQNTGRVYIAASGEKKQYGGSKPLCAKCNYHHDGPSAPKCHKRNKVGDFARHFKSECSKLKNNNNHGNQGGRDNAPAMVYAVGRAGTNPDFNVVTADERIIGLNTILRGCTLNLLNHPFNINLMPIDLVEFQIDLVPGAAPVAQAPYQLAPFEMKELSEQLKALSDKGFIRPSSSPWGALVLFVKKKDGSFRMCIDYLELNKLTVKNHYPLPRIDDLFDQIQGSSIYSKIDMRSGYHQLRFERKISKRQLSKLVMAITNFKLCPLNKQEHEEHHKLTLELLKKEKFSGIHVDLAKIESIKDWASPKSPMEIRQFLGLAGSVRSQDLEAHTVFTDHKSLQHILDQKELNMRQRRWLELLSDDDCNIRYQPGKQILNAPTEARKPENIKKEDVGGMLVENSRDPGKVRTPYGWNPMPQWQELATLFCIKAAPFEALYGRKCRSPICWTEVGEAQILGPELIQETTEKIVQIKQRMQAAHDRQKSYADLERKPIEFQVGDKVILKVSPWKGVVRFGKRGKSNPRYVGAFKVLEKIGKVTYKLELPEELSRVHHTFHVSNLKKCHTNKPLDVPLDGLHFDDKLYFVEEPVEIVDSEVKRLKRSQISLVKVRWHSKQGPEFTWEHKDQFRKKYPHLFRKTTSSSSVAY</sequence>
<gene>
    <name evidence="4" type="ORF">Tci_022971</name>
</gene>
<dbReference type="InterPro" id="IPR043502">
    <property type="entry name" value="DNA/RNA_pol_sf"/>
</dbReference>
<dbReference type="EMBL" id="BKCJ010002797">
    <property type="protein sequence ID" value="GEU50993.1"/>
    <property type="molecule type" value="Genomic_DNA"/>
</dbReference>
<dbReference type="PANTHER" id="PTHR15503:SF45">
    <property type="entry name" value="RNA-DIRECTED DNA POLYMERASE HOMOLOG"/>
    <property type="match status" value="1"/>
</dbReference>
<name>A0A6L2KN83_TANCI</name>